<feature type="transmembrane region" description="Helical" evidence="14">
    <location>
        <begin position="503"/>
        <end position="522"/>
    </location>
</feature>
<feature type="transmembrane region" description="Helical" evidence="14">
    <location>
        <begin position="53"/>
        <end position="70"/>
    </location>
</feature>
<keyword evidence="6 13" id="KW-0808">Transferase</keyword>
<evidence type="ECO:0000256" key="5">
    <source>
        <dbReference type="ARBA" id="ARBA00022475"/>
    </source>
</evidence>
<dbReference type="PANTHER" id="PTHR13285">
    <property type="entry name" value="ACYLTRANSFERASE"/>
    <property type="match status" value="1"/>
</dbReference>
<evidence type="ECO:0000256" key="2">
    <source>
        <dbReference type="ARBA" id="ARBA00005182"/>
    </source>
</evidence>
<feature type="transmembrane region" description="Helical" evidence="14">
    <location>
        <begin position="185"/>
        <end position="203"/>
    </location>
</feature>
<keyword evidence="5 13" id="KW-1003">Cell membrane</keyword>
<keyword evidence="7 14" id="KW-0812">Transmembrane</keyword>
<evidence type="ECO:0000256" key="8">
    <source>
        <dbReference type="ARBA" id="ARBA00022841"/>
    </source>
</evidence>
<feature type="transmembrane region" description="Helical" evidence="14">
    <location>
        <begin position="321"/>
        <end position="341"/>
    </location>
</feature>
<evidence type="ECO:0000256" key="1">
    <source>
        <dbReference type="ARBA" id="ARBA00004651"/>
    </source>
</evidence>
<feature type="transmembrane region" description="Helical" evidence="14">
    <location>
        <begin position="386"/>
        <end position="405"/>
    </location>
</feature>
<feature type="transmembrane region" description="Helical" evidence="14">
    <location>
        <begin position="425"/>
        <end position="444"/>
    </location>
</feature>
<evidence type="ECO:0000313" key="16">
    <source>
        <dbReference type="Proteomes" id="UP000223527"/>
    </source>
</evidence>
<dbReference type="PANTHER" id="PTHR13285:SF23">
    <property type="entry name" value="TEICHOIC ACID D-ALANYLTRANSFERASE"/>
    <property type="match status" value="1"/>
</dbReference>
<dbReference type="GO" id="GO:0042121">
    <property type="term" value="P:alginic acid biosynthetic process"/>
    <property type="evidence" value="ECO:0007669"/>
    <property type="project" value="UniProtKB-KW"/>
</dbReference>
<dbReference type="Proteomes" id="UP000223527">
    <property type="component" value="Unassembled WGS sequence"/>
</dbReference>
<feature type="transmembrane region" description="Helical" evidence="14">
    <location>
        <begin position="145"/>
        <end position="165"/>
    </location>
</feature>
<feature type="transmembrane region" description="Helical" evidence="14">
    <location>
        <begin position="347"/>
        <end position="366"/>
    </location>
</feature>
<dbReference type="RefSeq" id="WP_099096704.1">
    <property type="nucleotide sequence ID" value="NZ_PDNU01000036.1"/>
</dbReference>
<feature type="transmembrane region" description="Helical" evidence="14">
    <location>
        <begin position="77"/>
        <end position="95"/>
    </location>
</feature>
<comment type="pathway">
    <text evidence="2">Glycan biosynthesis; alginate biosynthesis.</text>
</comment>
<protein>
    <recommendedName>
        <fullName evidence="4">Probable alginate O-acetylase AlgI</fullName>
    </recommendedName>
    <alternativeName>
        <fullName evidence="12">Alginate biosynthesis protein AlgI</fullName>
    </alternativeName>
</protein>
<dbReference type="OrthoDB" id="139172at2"/>
<evidence type="ECO:0000256" key="12">
    <source>
        <dbReference type="ARBA" id="ARBA00031030"/>
    </source>
</evidence>
<feature type="transmembrane region" description="Helical" evidence="14">
    <location>
        <begin position="451"/>
        <end position="471"/>
    </location>
</feature>
<organism evidence="15 16">
    <name type="scientific">Teichococcus rhizosphaerae</name>
    <dbReference type="NCBI Taxonomy" id="1335062"/>
    <lineage>
        <taxon>Bacteria</taxon>
        <taxon>Pseudomonadati</taxon>
        <taxon>Pseudomonadota</taxon>
        <taxon>Alphaproteobacteria</taxon>
        <taxon>Acetobacterales</taxon>
        <taxon>Roseomonadaceae</taxon>
        <taxon>Roseomonas</taxon>
    </lineage>
</organism>
<keyword evidence="8" id="KW-0016">Alginate biosynthesis</keyword>
<evidence type="ECO:0000256" key="13">
    <source>
        <dbReference type="PIRNR" id="PIRNR016636"/>
    </source>
</evidence>
<sequence>MLFNSAVFIAGFLPVVLLGFFLFAGTGRQRLAGLWLTLASLVFYGWWDPHYVPLLLASMTANYLLGGYLLKHPSRAVLVLGIAGNLLLLGYYKYTGFLLGSIDQAFGLDWTVPNIILPLAISFFTFQQIAYLSDAHDGAVVEHDFLNYCLFITFFPHLIAGPITHHREMLSQFSNPDNFRPRFDNISVGATLFVLGLFKKVVFADPMGAEAAPVFAAAAEGARLGLLDAWGGALSYTLQIYFDFSGYTDMAIGLGLLFGISLPPNFDSPYKSRNVIEYWSRWHMTLTRFLTAYVYNPVVMRITRARAAAGKPLPRRGKMTFGTFLALVAWPTVLTMFISGVWHGAGWQFVAFGLLHGFYLVAAHAWRAWKARTGRPLDSDNWLKNAVAILFTFLCINVAMVFFRAPHLEGALNLLGGMAGLNGVTLPPSIAGLPVVGAVARALGIGAEPGVFFRPMLGLHIALLLAIVWGLPNTQQFMRHYRTALNWRPRVSWLQPVLPFATWRPSAAFGVVIGLVGFYALARAFSAAPTEFLYFQF</sequence>
<dbReference type="Pfam" id="PF03062">
    <property type="entry name" value="MBOAT"/>
    <property type="match status" value="1"/>
</dbReference>
<evidence type="ECO:0000256" key="10">
    <source>
        <dbReference type="ARBA" id="ARBA00023136"/>
    </source>
</evidence>
<dbReference type="PIRSF" id="PIRSF016636">
    <property type="entry name" value="AlgI_DltB"/>
    <property type="match status" value="1"/>
</dbReference>
<dbReference type="GO" id="GO:0016746">
    <property type="term" value="F:acyltransferase activity"/>
    <property type="evidence" value="ECO:0007669"/>
    <property type="project" value="UniProtKB-KW"/>
</dbReference>
<feature type="transmembrane region" description="Helical" evidence="14">
    <location>
        <begin position="115"/>
        <end position="133"/>
    </location>
</feature>
<dbReference type="InterPro" id="IPR051085">
    <property type="entry name" value="MB_O-acyltransferase"/>
</dbReference>
<comment type="caution">
    <text evidence="15">The sequence shown here is derived from an EMBL/GenBank/DDBJ whole genome shotgun (WGS) entry which is preliminary data.</text>
</comment>
<reference evidence="15 16" key="1">
    <citation type="submission" date="2017-10" db="EMBL/GenBank/DDBJ databases">
        <authorList>
            <person name="Banno H."/>
            <person name="Chua N.-H."/>
        </authorList>
    </citation>
    <scope>NUCLEOTIDE SEQUENCE [LARGE SCALE GENOMIC DNA]</scope>
    <source>
        <strain evidence="15 16">YW11</strain>
    </source>
</reference>
<dbReference type="GO" id="GO:0005886">
    <property type="term" value="C:plasma membrane"/>
    <property type="evidence" value="ECO:0007669"/>
    <property type="project" value="UniProtKB-SubCell"/>
</dbReference>
<dbReference type="InterPro" id="IPR024194">
    <property type="entry name" value="Ac/AlaTfrase_AlgI/DltB"/>
</dbReference>
<feature type="transmembrane region" description="Helical" evidence="14">
    <location>
        <begin position="6"/>
        <end position="24"/>
    </location>
</feature>
<gene>
    <name evidence="15" type="ORF">CR162_16875</name>
</gene>
<dbReference type="AlphaFoldDB" id="A0A2C7A621"/>
<keyword evidence="16" id="KW-1185">Reference proteome</keyword>
<comment type="subcellular location">
    <subcellularLocation>
        <location evidence="1">Cell membrane</location>
        <topology evidence="1">Multi-pass membrane protein</topology>
    </subcellularLocation>
</comment>
<keyword evidence="11 13" id="KW-0012">Acyltransferase</keyword>
<evidence type="ECO:0000256" key="14">
    <source>
        <dbReference type="SAM" id="Phobius"/>
    </source>
</evidence>
<dbReference type="EMBL" id="PDNU01000036">
    <property type="protein sequence ID" value="PHK93790.1"/>
    <property type="molecule type" value="Genomic_DNA"/>
</dbReference>
<evidence type="ECO:0000313" key="15">
    <source>
        <dbReference type="EMBL" id="PHK93790.1"/>
    </source>
</evidence>
<evidence type="ECO:0000256" key="6">
    <source>
        <dbReference type="ARBA" id="ARBA00022679"/>
    </source>
</evidence>
<feature type="transmembrane region" description="Helical" evidence="14">
    <location>
        <begin position="282"/>
        <end position="300"/>
    </location>
</feature>
<dbReference type="PIRSF" id="PIRSF500217">
    <property type="entry name" value="AlgI"/>
    <property type="match status" value="1"/>
</dbReference>
<proteinExistence type="inferred from homology"/>
<feature type="transmembrane region" description="Helical" evidence="14">
    <location>
        <begin position="244"/>
        <end position="262"/>
    </location>
</feature>
<keyword evidence="9 14" id="KW-1133">Transmembrane helix</keyword>
<comment type="similarity">
    <text evidence="3 13">Belongs to the membrane-bound acyltransferase family.</text>
</comment>
<name>A0A2C7A621_9PROT</name>
<evidence type="ECO:0000256" key="7">
    <source>
        <dbReference type="ARBA" id="ARBA00022692"/>
    </source>
</evidence>
<dbReference type="InterPro" id="IPR004299">
    <property type="entry name" value="MBOAT_fam"/>
</dbReference>
<evidence type="ECO:0000256" key="11">
    <source>
        <dbReference type="ARBA" id="ARBA00023315"/>
    </source>
</evidence>
<evidence type="ECO:0000256" key="4">
    <source>
        <dbReference type="ARBA" id="ARBA00016084"/>
    </source>
</evidence>
<evidence type="ECO:0000256" key="3">
    <source>
        <dbReference type="ARBA" id="ARBA00010323"/>
    </source>
</evidence>
<feature type="transmembrane region" description="Helical" evidence="14">
    <location>
        <begin position="31"/>
        <end position="47"/>
    </location>
</feature>
<evidence type="ECO:0000256" key="9">
    <source>
        <dbReference type="ARBA" id="ARBA00022989"/>
    </source>
</evidence>
<keyword evidence="10 13" id="KW-0472">Membrane</keyword>
<accession>A0A2C7A621</accession>
<dbReference type="InterPro" id="IPR028362">
    <property type="entry name" value="AlgI"/>
</dbReference>